<keyword evidence="4 8" id="KW-0812">Transmembrane</keyword>
<keyword evidence="10" id="KW-1185">Reference proteome</keyword>
<dbReference type="OrthoDB" id="369569at2759"/>
<reference evidence="9 10" key="1">
    <citation type="submission" date="2017-04" db="EMBL/GenBank/DDBJ databases">
        <title>Genome sequencing of [Candida] sorbophila.</title>
        <authorList>
            <person name="Ahn J.O."/>
        </authorList>
    </citation>
    <scope>NUCLEOTIDE SEQUENCE [LARGE SCALE GENOMIC DNA]</scope>
    <source>
        <strain evidence="9 10">DS02</strain>
    </source>
</reference>
<keyword evidence="7 8" id="KW-0472">Membrane</keyword>
<dbReference type="EMBL" id="NDIQ01000021">
    <property type="protein sequence ID" value="PRT55170.1"/>
    <property type="molecule type" value="Genomic_DNA"/>
</dbReference>
<dbReference type="PANTHER" id="PTHR19315">
    <property type="entry name" value="ER MEMBRANE PROTEIN COMPLEX SUBUNIT 4"/>
    <property type="match status" value="1"/>
</dbReference>
<dbReference type="GeneID" id="36516538"/>
<name>A0A2T0FJK7_9ASCO</name>
<evidence type="ECO:0000256" key="6">
    <source>
        <dbReference type="ARBA" id="ARBA00022989"/>
    </source>
</evidence>
<dbReference type="Pfam" id="PF06417">
    <property type="entry name" value="EMC4"/>
    <property type="match status" value="1"/>
</dbReference>
<comment type="similarity">
    <text evidence="2">Belongs to the EMC4 family.</text>
</comment>
<evidence type="ECO:0000256" key="7">
    <source>
        <dbReference type="ARBA" id="ARBA00023136"/>
    </source>
</evidence>
<keyword evidence="6 8" id="KW-1133">Transmembrane helix</keyword>
<evidence type="ECO:0000256" key="1">
    <source>
        <dbReference type="ARBA" id="ARBA00004477"/>
    </source>
</evidence>
<feature type="transmembrane region" description="Helical" evidence="8">
    <location>
        <begin position="124"/>
        <end position="143"/>
    </location>
</feature>
<evidence type="ECO:0000256" key="8">
    <source>
        <dbReference type="SAM" id="Phobius"/>
    </source>
</evidence>
<dbReference type="InterPro" id="IPR009445">
    <property type="entry name" value="TMEM85/Emc4"/>
</dbReference>
<dbReference type="RefSeq" id="XP_024665115.1">
    <property type="nucleotide sequence ID" value="XM_024809347.1"/>
</dbReference>
<evidence type="ECO:0000256" key="5">
    <source>
        <dbReference type="ARBA" id="ARBA00022824"/>
    </source>
</evidence>
<dbReference type="AlphaFoldDB" id="A0A2T0FJK7"/>
<comment type="caution">
    <text evidence="9">The sequence shown here is derived from an EMBL/GenBank/DDBJ whole genome shotgun (WGS) entry which is preliminary data.</text>
</comment>
<keyword evidence="5" id="KW-0256">Endoplasmic reticulum</keyword>
<dbReference type="Proteomes" id="UP000238350">
    <property type="component" value="Unassembled WGS sequence"/>
</dbReference>
<accession>A0A2T0FJK7</accession>
<evidence type="ECO:0000256" key="3">
    <source>
        <dbReference type="ARBA" id="ARBA00020820"/>
    </source>
</evidence>
<comment type="subcellular location">
    <subcellularLocation>
        <location evidence="1">Endoplasmic reticulum membrane</location>
        <topology evidence="1">Multi-pass membrane protein</topology>
    </subcellularLocation>
</comment>
<evidence type="ECO:0000256" key="4">
    <source>
        <dbReference type="ARBA" id="ARBA00022692"/>
    </source>
</evidence>
<evidence type="ECO:0000256" key="2">
    <source>
        <dbReference type="ARBA" id="ARBA00007715"/>
    </source>
</evidence>
<dbReference type="GO" id="GO:0005789">
    <property type="term" value="C:endoplasmic reticulum membrane"/>
    <property type="evidence" value="ECO:0007669"/>
    <property type="project" value="UniProtKB-SubCell"/>
</dbReference>
<dbReference type="STRING" id="45607.A0A2T0FJK7"/>
<protein>
    <recommendedName>
        <fullName evidence="3">ER membrane protein complex subunit 4</fullName>
    </recommendedName>
</protein>
<sequence length="171" mass="19379">MVSNTLPHWFYELTDRTQAVGVAMSSQPRKVVKPDIFEGSEKRQKHGKTNEDALKVKRAWELALAPAKSLPMNLIMSWFSGNSMQMITMSMTLYMFFLSPMRQIMSMGQTFGHLDGKNIHSEILMTKIVFILCAVITMVAGVWKVGQMGLLPTHTSDWLAWQEPTVYSASF</sequence>
<evidence type="ECO:0000313" key="10">
    <source>
        <dbReference type="Proteomes" id="UP000238350"/>
    </source>
</evidence>
<gene>
    <name evidence="9" type="ORF">B9G98_02790</name>
</gene>
<evidence type="ECO:0000313" key="9">
    <source>
        <dbReference type="EMBL" id="PRT55170.1"/>
    </source>
</evidence>
<feature type="transmembrane region" description="Helical" evidence="8">
    <location>
        <begin position="75"/>
        <end position="97"/>
    </location>
</feature>
<proteinExistence type="inferred from homology"/>
<organism evidence="9 10">
    <name type="scientific">Wickerhamiella sorbophila</name>
    <dbReference type="NCBI Taxonomy" id="45607"/>
    <lineage>
        <taxon>Eukaryota</taxon>
        <taxon>Fungi</taxon>
        <taxon>Dikarya</taxon>
        <taxon>Ascomycota</taxon>
        <taxon>Saccharomycotina</taxon>
        <taxon>Dipodascomycetes</taxon>
        <taxon>Dipodascales</taxon>
        <taxon>Trichomonascaceae</taxon>
        <taxon>Wickerhamiella</taxon>
    </lineage>
</organism>